<dbReference type="EMBL" id="MVBO01000014">
    <property type="protein sequence ID" value="OZJ05498.1"/>
    <property type="molecule type" value="Genomic_DNA"/>
</dbReference>
<evidence type="ECO:0000313" key="11">
    <source>
        <dbReference type="EMBL" id="OZJ05498.1"/>
    </source>
</evidence>
<dbReference type="OrthoDB" id="2192830at2759"/>
<evidence type="ECO:0000256" key="4">
    <source>
        <dbReference type="ARBA" id="ARBA00022692"/>
    </source>
</evidence>
<name>A0A261Y4K2_9FUNG</name>
<reference evidence="11 12" key="1">
    <citation type="journal article" date="2017" name="Mycologia">
        <title>Bifiguratus adelaidae, gen. et sp. nov., a new member of Mucoromycotina in endophytic and soil-dwelling habitats.</title>
        <authorList>
            <person name="Torres-Cruz T.J."/>
            <person name="Billingsley Tobias T.L."/>
            <person name="Almatruk M."/>
            <person name="Hesse C."/>
            <person name="Kuske C.R."/>
            <person name="Desiro A."/>
            <person name="Benucci G.M."/>
            <person name="Bonito G."/>
            <person name="Stajich J.E."/>
            <person name="Dunlap C."/>
            <person name="Arnold A.E."/>
            <person name="Porras-Alfaro A."/>
        </authorList>
    </citation>
    <scope>NUCLEOTIDE SEQUENCE [LARGE SCALE GENOMIC DNA]</scope>
    <source>
        <strain evidence="11 12">AZ0501</strain>
    </source>
</reference>
<keyword evidence="3 10" id="KW-0813">Transport</keyword>
<evidence type="ECO:0000256" key="9">
    <source>
        <dbReference type="ARBA" id="ARBA00023136"/>
    </source>
</evidence>
<accession>A0A261Y4K2</accession>
<dbReference type="Pfam" id="PF04161">
    <property type="entry name" value="Arv1"/>
    <property type="match status" value="1"/>
</dbReference>
<comment type="subcellular location">
    <subcellularLocation>
        <location evidence="1 10">Endoplasmic reticulum membrane</location>
        <topology evidence="1 10">Multi-pass membrane protein</topology>
    </subcellularLocation>
    <subcellularLocation>
        <location evidence="10">Golgi apparatus membrane</location>
        <topology evidence="10">Multi-pass membrane protein</topology>
    </subcellularLocation>
</comment>
<evidence type="ECO:0000256" key="10">
    <source>
        <dbReference type="RuleBase" id="RU368065"/>
    </source>
</evidence>
<dbReference type="GO" id="GO:0005789">
    <property type="term" value="C:endoplasmic reticulum membrane"/>
    <property type="evidence" value="ECO:0007669"/>
    <property type="project" value="UniProtKB-SubCell"/>
</dbReference>
<protein>
    <recommendedName>
        <fullName evidence="10">Protein ARV</fullName>
    </recommendedName>
</protein>
<keyword evidence="5 10" id="KW-0256">Endoplasmic reticulum</keyword>
<comment type="function">
    <text evidence="10">Mediator of sterol homeostasis involved in sterol uptake, trafficking and distribution into membranes.</text>
</comment>
<keyword evidence="9 10" id="KW-0472">Membrane</keyword>
<evidence type="ECO:0000313" key="12">
    <source>
        <dbReference type="Proteomes" id="UP000242875"/>
    </source>
</evidence>
<dbReference type="GO" id="GO:0032541">
    <property type="term" value="C:cortical endoplasmic reticulum"/>
    <property type="evidence" value="ECO:0007669"/>
    <property type="project" value="TreeGrafter"/>
</dbReference>
<dbReference type="PANTHER" id="PTHR14467:SF0">
    <property type="entry name" value="PROTEIN ARV1"/>
    <property type="match status" value="1"/>
</dbReference>
<evidence type="ECO:0000256" key="7">
    <source>
        <dbReference type="ARBA" id="ARBA00023055"/>
    </source>
</evidence>
<evidence type="ECO:0000256" key="2">
    <source>
        <dbReference type="ARBA" id="ARBA00009187"/>
    </source>
</evidence>
<keyword evidence="10" id="KW-0746">Sphingolipid metabolism</keyword>
<organism evidence="11 12">
    <name type="scientific">Bifiguratus adelaidae</name>
    <dbReference type="NCBI Taxonomy" id="1938954"/>
    <lineage>
        <taxon>Eukaryota</taxon>
        <taxon>Fungi</taxon>
        <taxon>Fungi incertae sedis</taxon>
        <taxon>Mucoromycota</taxon>
        <taxon>Mucoromycotina</taxon>
        <taxon>Endogonomycetes</taxon>
        <taxon>Endogonales</taxon>
        <taxon>Endogonales incertae sedis</taxon>
        <taxon>Bifiguratus</taxon>
    </lineage>
</organism>
<dbReference type="GO" id="GO:0016125">
    <property type="term" value="P:sterol metabolic process"/>
    <property type="evidence" value="ECO:0007669"/>
    <property type="project" value="UniProtKB-UniRule"/>
</dbReference>
<dbReference type="PANTHER" id="PTHR14467">
    <property type="entry name" value="ARV1"/>
    <property type="match status" value="1"/>
</dbReference>
<keyword evidence="8 10" id="KW-0443">Lipid metabolism</keyword>
<feature type="transmembrane region" description="Helical" evidence="10">
    <location>
        <begin position="204"/>
        <end position="225"/>
    </location>
</feature>
<dbReference type="AlphaFoldDB" id="A0A261Y4K2"/>
<dbReference type="GO" id="GO:0000139">
    <property type="term" value="C:Golgi membrane"/>
    <property type="evidence" value="ECO:0007669"/>
    <property type="project" value="UniProtKB-SubCell"/>
</dbReference>
<keyword evidence="6 10" id="KW-1133">Transmembrane helix</keyword>
<evidence type="ECO:0000256" key="1">
    <source>
        <dbReference type="ARBA" id="ARBA00004477"/>
    </source>
</evidence>
<feature type="transmembrane region" description="Helical" evidence="10">
    <location>
        <begin position="178"/>
        <end position="198"/>
    </location>
</feature>
<keyword evidence="10" id="KW-0333">Golgi apparatus</keyword>
<gene>
    <name evidence="11" type="ORF">BZG36_01892</name>
</gene>
<dbReference type="GO" id="GO:0097036">
    <property type="term" value="P:regulation of plasma membrane sterol distribution"/>
    <property type="evidence" value="ECO:0007669"/>
    <property type="project" value="UniProtKB-UniRule"/>
</dbReference>
<evidence type="ECO:0000256" key="5">
    <source>
        <dbReference type="ARBA" id="ARBA00022824"/>
    </source>
</evidence>
<keyword evidence="12" id="KW-1185">Reference proteome</keyword>
<evidence type="ECO:0000256" key="3">
    <source>
        <dbReference type="ARBA" id="ARBA00022448"/>
    </source>
</evidence>
<dbReference type="Proteomes" id="UP000242875">
    <property type="component" value="Unassembled WGS sequence"/>
</dbReference>
<dbReference type="GO" id="GO:0006665">
    <property type="term" value="P:sphingolipid metabolic process"/>
    <property type="evidence" value="ECO:0007669"/>
    <property type="project" value="UniProtKB-UniRule"/>
</dbReference>
<feature type="transmembrane region" description="Helical" evidence="10">
    <location>
        <begin position="232"/>
        <end position="251"/>
    </location>
</feature>
<keyword evidence="4 10" id="KW-0812">Transmembrane</keyword>
<evidence type="ECO:0000256" key="6">
    <source>
        <dbReference type="ARBA" id="ARBA00022989"/>
    </source>
</evidence>
<feature type="transmembrane region" description="Helical" evidence="10">
    <location>
        <begin position="122"/>
        <end position="148"/>
    </location>
</feature>
<sequence>MPTCVECGAHVSNLFTEYSPGNIRLTHCKTCKSTADKYVEHDFIIIFVDMLLHKPQVYRHLLCNRPEGIGGGTRTWDIHPNIKKLAVLLVLFEVYIKWYRLESNAIAQQQSVFLTQSIVYQYLYILLFCAYEFTVFQVAVRWAVYWFVDPRTGRGEDKHPAPSTAVSSHPTSISYPQVTTALIISSFGKMLPILMVIWDYNEQSYAWLISLVVLTSNAEALAAFLRTSYLKTYTLLSISLAVKIACEFIFLKATGNKDLTSLLVGL</sequence>
<keyword evidence="7 10" id="KW-0445">Lipid transport</keyword>
<dbReference type="GO" id="GO:0032366">
    <property type="term" value="P:intracellular sterol transport"/>
    <property type="evidence" value="ECO:0007669"/>
    <property type="project" value="UniProtKB-UniRule"/>
</dbReference>
<comment type="function">
    <text evidence="10">Regulates also the sphingolipid metabolism.</text>
</comment>
<comment type="similarity">
    <text evidence="2 10">Belongs to the ARV1 family.</text>
</comment>
<evidence type="ECO:0000256" key="8">
    <source>
        <dbReference type="ARBA" id="ARBA00023098"/>
    </source>
</evidence>
<comment type="caution">
    <text evidence="11">The sequence shown here is derived from an EMBL/GenBank/DDBJ whole genome shotgun (WGS) entry which is preliminary data.</text>
</comment>
<proteinExistence type="inferred from homology"/>
<dbReference type="InterPro" id="IPR007290">
    <property type="entry name" value="Arv1"/>
</dbReference>